<reference evidence="3" key="1">
    <citation type="submission" date="2025-08" db="UniProtKB">
        <authorList>
            <consortium name="RefSeq"/>
        </authorList>
    </citation>
    <scope>IDENTIFICATION</scope>
    <source>
        <strain evidence="3">Ishihara</strain>
        <tissue evidence="3">Whole body</tissue>
    </source>
</reference>
<dbReference type="PANTHER" id="PTHR33273">
    <property type="entry name" value="DOMAIN-CONTAINING PROTEIN, PUTATIVE-RELATED"/>
    <property type="match status" value="1"/>
</dbReference>
<evidence type="ECO:0000313" key="3">
    <source>
        <dbReference type="RefSeq" id="XP_022834503.1"/>
    </source>
</evidence>
<feature type="compositionally biased region" description="Low complexity" evidence="1">
    <location>
        <begin position="606"/>
        <end position="646"/>
    </location>
</feature>
<feature type="compositionally biased region" description="Low complexity" evidence="1">
    <location>
        <begin position="197"/>
        <end position="212"/>
    </location>
</feature>
<evidence type="ECO:0000256" key="1">
    <source>
        <dbReference type="SAM" id="MobiDB-lite"/>
    </source>
</evidence>
<dbReference type="PANTHER" id="PTHR33273:SF2">
    <property type="entry name" value="ENDONUCLEASE_EXONUCLEASE_PHOSPHATASE DOMAIN-CONTAINING PROTEIN"/>
    <property type="match status" value="1"/>
</dbReference>
<feature type="compositionally biased region" description="Low complexity" evidence="1">
    <location>
        <begin position="151"/>
        <end position="163"/>
    </location>
</feature>
<keyword evidence="2" id="KW-1185">Reference proteome</keyword>
<evidence type="ECO:0000313" key="2">
    <source>
        <dbReference type="Proteomes" id="UP000301870"/>
    </source>
</evidence>
<dbReference type="OrthoDB" id="6379801at2759"/>
<feature type="compositionally biased region" description="Low complexity" evidence="1">
    <location>
        <begin position="554"/>
        <end position="573"/>
    </location>
</feature>
<dbReference type="GeneID" id="111362169"/>
<sequence length="706" mass="74036">MPHGGREPPPSPRSSAKLSKGKGRIFKNSRLPPTDIRALQAVARQYATTTPSSTPTGSTVGAGEEFFPPPPSIPDTPASPSPPPRATRPDWPAPTDASTTAPEPMDVGVPHPSTTDRDAGAVHPATAGLLAGGTQPPSAIPRPTARPHGNAVPTRSTPAATVAPRPPALTPATPAGGARVETRPATAPPRQQKPKRQQQGPPAAPTRASAPRAAPPRSMPLLTTPPNSILPERFPSPPKEPVKRQAIFTTPPFHPPQMLPPFAPPPQDTAPPTSYAAATATSTAEARAPAPTTTGHAATRETSAPAADNACAPTPGPSSAPAPKARYPPLIVEKLPDWVEHFTELRKRLGHAPNARPFGKGVRFTPRSDAEYRSIQAYLSDLEKTTGIAWFSYSLPAERNVKVAIRGLPVDTPTDAIQEALRAAGFNAEYVRPIRARQGRPGCLYYAQVARTDTTIPGIYGVTELLSMPGIKIEAWRGKKGPAQCHRCQQFRHSSHNCHRPIACVRCGESHPASECPRPREEPPTCANCGGAHTANNSSCPVYRRETRNPKAGTVARTAPTTAPKPTPAQAQPGGENNAPGSLMAAANEPGAKPGRKRRRRKAKRALPAAAATAATTAPAAAHAHTTTKTRAPAAPATKAPVTAATGRAKRPAAPQQPPPRSLLSINDVVRILQGIVTALIQKQDDPVPLLLDAIKSLICDGPAAP</sequence>
<dbReference type="Proteomes" id="UP000301870">
    <property type="component" value="Unplaced"/>
</dbReference>
<accession>A0A9J7J2R9</accession>
<feature type="region of interest" description="Disordered" evidence="1">
    <location>
        <begin position="1"/>
        <end position="325"/>
    </location>
</feature>
<organism evidence="2 3">
    <name type="scientific">Spodoptera litura</name>
    <name type="common">Asian cotton leafworm</name>
    <dbReference type="NCBI Taxonomy" id="69820"/>
    <lineage>
        <taxon>Eukaryota</taxon>
        <taxon>Metazoa</taxon>
        <taxon>Ecdysozoa</taxon>
        <taxon>Arthropoda</taxon>
        <taxon>Hexapoda</taxon>
        <taxon>Insecta</taxon>
        <taxon>Pterygota</taxon>
        <taxon>Neoptera</taxon>
        <taxon>Endopterygota</taxon>
        <taxon>Lepidoptera</taxon>
        <taxon>Glossata</taxon>
        <taxon>Ditrysia</taxon>
        <taxon>Noctuoidea</taxon>
        <taxon>Noctuidae</taxon>
        <taxon>Amphipyrinae</taxon>
        <taxon>Spodoptera</taxon>
    </lineage>
</organism>
<protein>
    <submittedName>
        <fullName evidence="3">Protein transport protein sec31-like</fullName>
    </submittedName>
</protein>
<proteinExistence type="predicted"/>
<feature type="compositionally biased region" description="Low complexity" evidence="1">
    <location>
        <begin position="48"/>
        <end position="59"/>
    </location>
</feature>
<dbReference type="RefSeq" id="XP_022834503.1">
    <property type="nucleotide sequence ID" value="XM_022978735.1"/>
</dbReference>
<dbReference type="KEGG" id="sliu:111362169"/>
<feature type="compositionally biased region" description="Basic residues" evidence="1">
    <location>
        <begin position="594"/>
        <end position="605"/>
    </location>
</feature>
<feature type="region of interest" description="Disordered" evidence="1">
    <location>
        <begin position="537"/>
        <end position="662"/>
    </location>
</feature>
<gene>
    <name evidence="3" type="primary">LOC111362169</name>
</gene>
<feature type="compositionally biased region" description="Pro residues" evidence="1">
    <location>
        <begin position="252"/>
        <end position="269"/>
    </location>
</feature>
<dbReference type="AlphaFoldDB" id="A0A9J7J2R9"/>
<name>A0A9J7J2R9_SPOLT</name>
<feature type="compositionally biased region" description="Low complexity" evidence="1">
    <location>
        <begin position="270"/>
        <end position="297"/>
    </location>
</feature>
<feature type="compositionally biased region" description="Pro residues" evidence="1">
    <location>
        <begin position="67"/>
        <end position="86"/>
    </location>
</feature>